<evidence type="ECO:0000256" key="4">
    <source>
        <dbReference type="SAM" id="MobiDB-lite"/>
    </source>
</evidence>
<dbReference type="GO" id="GO:0009986">
    <property type="term" value="C:cell surface"/>
    <property type="evidence" value="ECO:0007669"/>
    <property type="project" value="TreeGrafter"/>
</dbReference>
<keyword evidence="3" id="KW-0325">Glycoprotein</keyword>
<dbReference type="Proteomes" id="UP001392437">
    <property type="component" value="Unassembled WGS sequence"/>
</dbReference>
<dbReference type="GO" id="GO:0031505">
    <property type="term" value="P:fungal-type cell wall organization"/>
    <property type="evidence" value="ECO:0007669"/>
    <property type="project" value="TreeGrafter"/>
</dbReference>
<keyword evidence="6" id="KW-1185">Reference proteome</keyword>
<dbReference type="PROSITE" id="PS51257">
    <property type="entry name" value="PROKAR_LIPOPROTEIN"/>
    <property type="match status" value="1"/>
</dbReference>
<evidence type="ECO:0000313" key="6">
    <source>
        <dbReference type="Proteomes" id="UP001392437"/>
    </source>
</evidence>
<feature type="region of interest" description="Disordered" evidence="4">
    <location>
        <begin position="349"/>
        <end position="376"/>
    </location>
</feature>
<evidence type="ECO:0000313" key="5">
    <source>
        <dbReference type="EMBL" id="KAK8095563.1"/>
    </source>
</evidence>
<comment type="caution">
    <text evidence="5">The sequence shown here is derived from an EMBL/GenBank/DDBJ whole genome shotgun (WGS) entry which is preliminary data.</text>
</comment>
<gene>
    <name evidence="5" type="ORF">PG999_013585</name>
</gene>
<dbReference type="InterPro" id="IPR051648">
    <property type="entry name" value="CWI-Assembly_Regulator"/>
</dbReference>
<organism evidence="5 6">
    <name type="scientific">Apiospora kogelbergensis</name>
    <dbReference type="NCBI Taxonomy" id="1337665"/>
    <lineage>
        <taxon>Eukaryota</taxon>
        <taxon>Fungi</taxon>
        <taxon>Dikarya</taxon>
        <taxon>Ascomycota</taxon>
        <taxon>Pezizomycotina</taxon>
        <taxon>Sordariomycetes</taxon>
        <taxon>Xylariomycetidae</taxon>
        <taxon>Amphisphaeriales</taxon>
        <taxon>Apiosporaceae</taxon>
        <taxon>Apiospora</taxon>
    </lineage>
</organism>
<dbReference type="Gene3D" id="3.80.10.10">
    <property type="entry name" value="Ribonuclease Inhibitor"/>
    <property type="match status" value="1"/>
</dbReference>
<dbReference type="PANTHER" id="PTHR31018">
    <property type="entry name" value="SPORULATION-SPECIFIC PROTEIN-RELATED"/>
    <property type="match status" value="1"/>
</dbReference>
<dbReference type="AlphaFoldDB" id="A0AAW0Q6J0"/>
<dbReference type="GO" id="GO:0009277">
    <property type="term" value="C:fungal-type cell wall"/>
    <property type="evidence" value="ECO:0007669"/>
    <property type="project" value="TreeGrafter"/>
</dbReference>
<accession>A0AAW0Q6J0</accession>
<protein>
    <submittedName>
        <fullName evidence="5">Uncharacterized protein</fullName>
    </submittedName>
</protein>
<comment type="subcellular location">
    <subcellularLocation>
        <location evidence="1">Cell envelope</location>
    </subcellularLocation>
</comment>
<feature type="compositionally biased region" description="Low complexity" evidence="4">
    <location>
        <begin position="358"/>
        <end position="367"/>
    </location>
</feature>
<evidence type="ECO:0000256" key="3">
    <source>
        <dbReference type="ARBA" id="ARBA00023180"/>
    </source>
</evidence>
<reference evidence="5 6" key="1">
    <citation type="submission" date="2023-01" db="EMBL/GenBank/DDBJ databases">
        <title>Analysis of 21 Apiospora genomes using comparative genomics revels a genus with tremendous synthesis potential of carbohydrate active enzymes and secondary metabolites.</title>
        <authorList>
            <person name="Sorensen T."/>
        </authorList>
    </citation>
    <scope>NUCLEOTIDE SEQUENCE [LARGE SCALE GENOMIC DNA]</scope>
    <source>
        <strain evidence="5 6">CBS 117206</strain>
    </source>
</reference>
<sequence>MYSKNIVSAIAAVGMATGAMAFSCKDDLISVSSSGDASQLGDCKTVKGSVTVTSGDSELDFGKLSEVGGDFTCENNGVIVSLKAASLTKIGKEFRLQNATQLSNLAFTSLNSVGSLKFLSLNGLTALNFGTKGIKEADTVIISDTRLSSLEGINVQTVKDLDINNNKFLTKFTSSIKSLSNLLNINANGLKLSVEMPNIEWLANATISNVTEYSSPSLATVNGSLRFDSNFFESVSLLNLTEIQTGDLSFVGNSAVKNISFPQLTKVGGGFTIANNTELEKLNSFPKLAMIGGAVRLRGSFDEVDLPAIDDVRGVFQVTSTEDISASCKVFDGLGNKVGGDGGKIDCTSKNQNANNDTSSTGSSDGSSSDDKSGASSMSMSMSTVLSLATVGGLVTFLL</sequence>
<dbReference type="PANTHER" id="PTHR31018:SF3">
    <property type="entry name" value="RECEPTOR PROTEIN-TYROSINE KINASE"/>
    <property type="match status" value="1"/>
</dbReference>
<name>A0AAW0Q6J0_9PEZI</name>
<evidence type="ECO:0000256" key="2">
    <source>
        <dbReference type="ARBA" id="ARBA00022729"/>
    </source>
</evidence>
<dbReference type="EMBL" id="JAQQWP010000011">
    <property type="protein sequence ID" value="KAK8095563.1"/>
    <property type="molecule type" value="Genomic_DNA"/>
</dbReference>
<proteinExistence type="predicted"/>
<dbReference type="GO" id="GO:0005886">
    <property type="term" value="C:plasma membrane"/>
    <property type="evidence" value="ECO:0007669"/>
    <property type="project" value="TreeGrafter"/>
</dbReference>
<dbReference type="SUPFAM" id="SSF52058">
    <property type="entry name" value="L domain-like"/>
    <property type="match status" value="2"/>
</dbReference>
<dbReference type="InterPro" id="IPR032675">
    <property type="entry name" value="LRR_dom_sf"/>
</dbReference>
<evidence type="ECO:0000256" key="1">
    <source>
        <dbReference type="ARBA" id="ARBA00004196"/>
    </source>
</evidence>
<keyword evidence="2" id="KW-0732">Signal</keyword>